<sequence length="68" mass="7176">MQESAGGGVACGQREPGPTVVYGQRVLKTVGGLRVNRARKRGVQWLVPYGLGCALLGERGALLAEVLR</sequence>
<reference evidence="1" key="1">
    <citation type="journal article" date="2022" name="bioRxiv">
        <title>Sequencing and chromosome-scale assembly of the giantPleurodeles waltlgenome.</title>
        <authorList>
            <person name="Brown T."/>
            <person name="Elewa A."/>
            <person name="Iarovenko S."/>
            <person name="Subramanian E."/>
            <person name="Araus A.J."/>
            <person name="Petzold A."/>
            <person name="Susuki M."/>
            <person name="Suzuki K.-i.T."/>
            <person name="Hayashi T."/>
            <person name="Toyoda A."/>
            <person name="Oliveira C."/>
            <person name="Osipova E."/>
            <person name="Leigh N.D."/>
            <person name="Simon A."/>
            <person name="Yun M.H."/>
        </authorList>
    </citation>
    <scope>NUCLEOTIDE SEQUENCE</scope>
    <source>
        <strain evidence="1">20211129_DDA</strain>
        <tissue evidence="1">Liver</tissue>
    </source>
</reference>
<dbReference type="AlphaFoldDB" id="A0AAV7RJH7"/>
<comment type="caution">
    <text evidence="1">The sequence shown here is derived from an EMBL/GenBank/DDBJ whole genome shotgun (WGS) entry which is preliminary data.</text>
</comment>
<organism evidence="1 2">
    <name type="scientific">Pleurodeles waltl</name>
    <name type="common">Iberian ribbed newt</name>
    <dbReference type="NCBI Taxonomy" id="8319"/>
    <lineage>
        <taxon>Eukaryota</taxon>
        <taxon>Metazoa</taxon>
        <taxon>Chordata</taxon>
        <taxon>Craniata</taxon>
        <taxon>Vertebrata</taxon>
        <taxon>Euteleostomi</taxon>
        <taxon>Amphibia</taxon>
        <taxon>Batrachia</taxon>
        <taxon>Caudata</taxon>
        <taxon>Salamandroidea</taxon>
        <taxon>Salamandridae</taxon>
        <taxon>Pleurodelinae</taxon>
        <taxon>Pleurodeles</taxon>
    </lineage>
</organism>
<evidence type="ECO:0000313" key="2">
    <source>
        <dbReference type="Proteomes" id="UP001066276"/>
    </source>
</evidence>
<protein>
    <submittedName>
        <fullName evidence="1">Uncharacterized protein</fullName>
    </submittedName>
</protein>
<gene>
    <name evidence="1" type="ORF">NDU88_004516</name>
</gene>
<dbReference type="Proteomes" id="UP001066276">
    <property type="component" value="Chromosome 5"/>
</dbReference>
<accession>A0AAV7RJH7</accession>
<keyword evidence="2" id="KW-1185">Reference proteome</keyword>
<proteinExistence type="predicted"/>
<evidence type="ECO:0000313" key="1">
    <source>
        <dbReference type="EMBL" id="KAJ1151736.1"/>
    </source>
</evidence>
<name>A0AAV7RJH7_PLEWA</name>
<dbReference type="EMBL" id="JANPWB010000009">
    <property type="protein sequence ID" value="KAJ1151736.1"/>
    <property type="molecule type" value="Genomic_DNA"/>
</dbReference>